<organism evidence="5 6">
    <name type="scientific">Minwuia thermotolerans</name>
    <dbReference type="NCBI Taxonomy" id="2056226"/>
    <lineage>
        <taxon>Bacteria</taxon>
        <taxon>Pseudomonadati</taxon>
        <taxon>Pseudomonadota</taxon>
        <taxon>Alphaproteobacteria</taxon>
        <taxon>Minwuiales</taxon>
        <taxon>Minwuiaceae</taxon>
        <taxon>Minwuia</taxon>
    </lineage>
</organism>
<dbReference type="PANTHER" id="PTHR43792:SF8">
    <property type="entry name" value="[RIBOSOMAL PROTEIN US5]-ALANINE N-ACETYLTRANSFERASE"/>
    <property type="match status" value="1"/>
</dbReference>
<accession>A0A2M9FWJ1</accession>
<proteinExistence type="inferred from homology"/>
<keyword evidence="5" id="KW-0689">Ribosomal protein</keyword>
<feature type="domain" description="N-acetyltransferase" evidence="4">
    <location>
        <begin position="19"/>
        <end position="193"/>
    </location>
</feature>
<name>A0A2M9FWJ1_9PROT</name>
<dbReference type="SUPFAM" id="SSF55729">
    <property type="entry name" value="Acyl-CoA N-acyltransferases (Nat)"/>
    <property type="match status" value="1"/>
</dbReference>
<comment type="similarity">
    <text evidence="3">Belongs to the acetyltransferase family. RimJ subfamily.</text>
</comment>
<evidence type="ECO:0000313" key="6">
    <source>
        <dbReference type="Proteomes" id="UP000229498"/>
    </source>
</evidence>
<dbReference type="PROSITE" id="PS51186">
    <property type="entry name" value="GNAT"/>
    <property type="match status" value="1"/>
</dbReference>
<dbReference type="InterPro" id="IPR016181">
    <property type="entry name" value="Acyl_CoA_acyltransferase"/>
</dbReference>
<keyword evidence="2" id="KW-0012">Acyltransferase</keyword>
<dbReference type="RefSeq" id="WP_109795660.1">
    <property type="nucleotide sequence ID" value="NZ_PHIG01000054.1"/>
</dbReference>
<dbReference type="AlphaFoldDB" id="A0A2M9FWJ1"/>
<keyword evidence="5" id="KW-0687">Ribonucleoprotein</keyword>
<gene>
    <name evidence="5" type="ORF">CVT23_20375</name>
</gene>
<dbReference type="EMBL" id="PHIG01000054">
    <property type="protein sequence ID" value="PJK27835.1"/>
    <property type="molecule type" value="Genomic_DNA"/>
</dbReference>
<dbReference type="Pfam" id="PF13302">
    <property type="entry name" value="Acetyltransf_3"/>
    <property type="match status" value="1"/>
</dbReference>
<sequence>MFAGMSSEDARPVLKGPRIYMRPPIANDWRMWAEVRAESRAFLEPWEPTWPADALSRLSFRRRVRLYQRDARADQAYAFFIFSLDDDQLLGGLTLSNVRRGVTQSASAGYWMGRRFARRGYMAAALTLVVDWAFGEMGLHRVEAACLPENEPSSDLLRKCGFSEEGYARQYLRIDGRWRDHLLFAILEGDPRPDFS</sequence>
<dbReference type="Gene3D" id="3.40.630.30">
    <property type="match status" value="1"/>
</dbReference>
<comment type="caution">
    <text evidence="5">The sequence shown here is derived from an EMBL/GenBank/DDBJ whole genome shotgun (WGS) entry which is preliminary data.</text>
</comment>
<dbReference type="InterPro" id="IPR051531">
    <property type="entry name" value="N-acetyltransferase"/>
</dbReference>
<keyword evidence="1 5" id="KW-0808">Transferase</keyword>
<evidence type="ECO:0000259" key="4">
    <source>
        <dbReference type="PROSITE" id="PS51186"/>
    </source>
</evidence>
<dbReference type="GO" id="GO:0005840">
    <property type="term" value="C:ribosome"/>
    <property type="evidence" value="ECO:0007669"/>
    <property type="project" value="UniProtKB-KW"/>
</dbReference>
<protein>
    <submittedName>
        <fullName evidence="5">30S ribosomal protein S5 alanine N-acetyltransferase</fullName>
    </submittedName>
</protein>
<dbReference type="InterPro" id="IPR000182">
    <property type="entry name" value="GNAT_dom"/>
</dbReference>
<dbReference type="OrthoDB" id="9801669at2"/>
<dbReference type="GO" id="GO:0005737">
    <property type="term" value="C:cytoplasm"/>
    <property type="evidence" value="ECO:0007669"/>
    <property type="project" value="TreeGrafter"/>
</dbReference>
<reference evidence="5 6" key="1">
    <citation type="submission" date="2017-11" db="EMBL/GenBank/DDBJ databases">
        <title>Draft genome sequence of Rhizobiales bacterium SY3-13.</title>
        <authorList>
            <person name="Sun C."/>
        </authorList>
    </citation>
    <scope>NUCLEOTIDE SEQUENCE [LARGE SCALE GENOMIC DNA]</scope>
    <source>
        <strain evidence="5 6">SY3-13</strain>
    </source>
</reference>
<dbReference type="PANTHER" id="PTHR43792">
    <property type="entry name" value="GNAT FAMILY, PUTATIVE (AFU_ORTHOLOGUE AFUA_3G00765)-RELATED-RELATED"/>
    <property type="match status" value="1"/>
</dbReference>
<evidence type="ECO:0000256" key="3">
    <source>
        <dbReference type="ARBA" id="ARBA00038502"/>
    </source>
</evidence>
<evidence type="ECO:0000256" key="2">
    <source>
        <dbReference type="ARBA" id="ARBA00023315"/>
    </source>
</evidence>
<evidence type="ECO:0000256" key="1">
    <source>
        <dbReference type="ARBA" id="ARBA00022679"/>
    </source>
</evidence>
<dbReference type="Proteomes" id="UP000229498">
    <property type="component" value="Unassembled WGS sequence"/>
</dbReference>
<evidence type="ECO:0000313" key="5">
    <source>
        <dbReference type="EMBL" id="PJK27835.1"/>
    </source>
</evidence>
<keyword evidence="6" id="KW-1185">Reference proteome</keyword>
<dbReference type="GO" id="GO:0008999">
    <property type="term" value="F:protein-N-terminal-alanine acetyltransferase activity"/>
    <property type="evidence" value="ECO:0007669"/>
    <property type="project" value="TreeGrafter"/>
</dbReference>